<name>A0A147I0E2_9SPHN</name>
<feature type="domain" description="Aminoglycoside phosphotransferase" evidence="1">
    <location>
        <begin position="21"/>
        <end position="240"/>
    </location>
</feature>
<gene>
    <name evidence="2" type="ORF">NS334_11495</name>
</gene>
<dbReference type="RefSeq" id="WP_058756130.1">
    <property type="nucleotide sequence ID" value="NZ_LDTB01000046.1"/>
</dbReference>
<keyword evidence="3" id="KW-1185">Reference proteome</keyword>
<reference evidence="2 3" key="1">
    <citation type="journal article" date="2016" name="Front. Microbiol.">
        <title>Genomic Resource of Rice Seed Associated Bacteria.</title>
        <authorList>
            <person name="Midha S."/>
            <person name="Bansal K."/>
            <person name="Sharma S."/>
            <person name="Kumar N."/>
            <person name="Patil P.P."/>
            <person name="Chaudhry V."/>
            <person name="Patil P.B."/>
        </authorList>
    </citation>
    <scope>NUCLEOTIDE SEQUENCE [LARGE SCALE GENOMIC DNA]</scope>
    <source>
        <strain evidence="2 3">NS334</strain>
    </source>
</reference>
<accession>A0A147I0E2</accession>
<evidence type="ECO:0000313" key="3">
    <source>
        <dbReference type="Proteomes" id="UP000074310"/>
    </source>
</evidence>
<dbReference type="AlphaFoldDB" id="A0A147I0E2"/>
<protein>
    <submittedName>
        <fullName evidence="2">Aminoglycoside phosphotransferase</fullName>
    </submittedName>
</protein>
<sequence>MTPPADAPAFLDAHGWSGARIEPLAGDASFRRYFRVHADTRRAILMDAPPPHEDPRPFLDVARWLTARAFAAPAIHAIDMERGLVLIEDFGDVRLRETVDADPEAAVPLYAAAIDLLVALRAHPAGDWRRYDRDELQREAALLIDWYCPAIGLSIDGDGYRAAWDEVLHHAEAAAPVTVLRDYHAENLMLVGERRTLGLLDFQDALAGHPAYDLVSLLQDARRDVDPSLEERMLARYRDATGEGETFMQSYHVLGAQRNAKIVGIFARLWKRDGKPRYPALCPRVWTYLERDLTQPVLAPVARWFDANIPPELRGDPLLIAGARGLA</sequence>
<dbReference type="Gene3D" id="3.30.200.20">
    <property type="entry name" value="Phosphorylase Kinase, domain 1"/>
    <property type="match status" value="1"/>
</dbReference>
<evidence type="ECO:0000259" key="1">
    <source>
        <dbReference type="Pfam" id="PF01636"/>
    </source>
</evidence>
<proteinExistence type="predicted"/>
<dbReference type="InterPro" id="IPR011009">
    <property type="entry name" value="Kinase-like_dom_sf"/>
</dbReference>
<comment type="caution">
    <text evidence="2">The sequence shown here is derived from an EMBL/GenBank/DDBJ whole genome shotgun (WGS) entry which is preliminary data.</text>
</comment>
<evidence type="ECO:0000313" key="2">
    <source>
        <dbReference type="EMBL" id="KTT70883.1"/>
    </source>
</evidence>
<dbReference type="PATRIC" id="fig|869719.3.peg.2242"/>
<dbReference type="SUPFAM" id="SSF56112">
    <property type="entry name" value="Protein kinase-like (PK-like)"/>
    <property type="match status" value="1"/>
</dbReference>
<keyword evidence="2" id="KW-0808">Transferase</keyword>
<dbReference type="InterPro" id="IPR002575">
    <property type="entry name" value="Aminoglycoside_PTrfase"/>
</dbReference>
<dbReference type="Pfam" id="PF01636">
    <property type="entry name" value="APH"/>
    <property type="match status" value="1"/>
</dbReference>
<dbReference type="Gene3D" id="3.90.1200.10">
    <property type="match status" value="1"/>
</dbReference>
<organism evidence="2 3">
    <name type="scientific">Sphingomonas endophytica</name>
    <dbReference type="NCBI Taxonomy" id="869719"/>
    <lineage>
        <taxon>Bacteria</taxon>
        <taxon>Pseudomonadati</taxon>
        <taxon>Pseudomonadota</taxon>
        <taxon>Alphaproteobacteria</taxon>
        <taxon>Sphingomonadales</taxon>
        <taxon>Sphingomonadaceae</taxon>
        <taxon>Sphingomonas</taxon>
    </lineage>
</organism>
<dbReference type="GO" id="GO:0016740">
    <property type="term" value="F:transferase activity"/>
    <property type="evidence" value="ECO:0007669"/>
    <property type="project" value="UniProtKB-KW"/>
</dbReference>
<dbReference type="EMBL" id="LDTB01000046">
    <property type="protein sequence ID" value="KTT70883.1"/>
    <property type="molecule type" value="Genomic_DNA"/>
</dbReference>
<dbReference type="Proteomes" id="UP000074310">
    <property type="component" value="Unassembled WGS sequence"/>
</dbReference>